<dbReference type="OrthoDB" id="128763at2"/>
<keyword evidence="3" id="KW-1185">Reference proteome</keyword>
<feature type="transmembrane region" description="Helical" evidence="1">
    <location>
        <begin position="5"/>
        <end position="26"/>
    </location>
</feature>
<dbReference type="Proteomes" id="UP000002432">
    <property type="component" value="Chromosome"/>
</dbReference>
<sequence length="247" mass="26720">MNHHVLASVSIAGTTLDLLGGMYLAYDLLGGQHGPLRLLTRIVTYSVIFGIFYGLGLGLIFGIAAGVTTGITISFELNRAATGKPHYPVWGEALCSLIRGAGFAIGLYKQDGLLFAAAFAVLTTVGQIFAYSRGMRPAIDYSPQLRPRLTRRQFLGTVNRVFGWLIAALICSFVSHRVEGAWLFALRVGLTTGVATGAVIMFGPIVEYYADHLPERRMGVFGICLILSGFALQSLQYWVALLDVKVS</sequence>
<dbReference type="EnsemblBacteria" id="ABF39178">
    <property type="protein sequence ID" value="ABF39178"/>
    <property type="gene ID" value="Acid345_0173"/>
</dbReference>
<name>Q1IVC2_KORVE</name>
<evidence type="ECO:0000256" key="1">
    <source>
        <dbReference type="SAM" id="Phobius"/>
    </source>
</evidence>
<dbReference type="KEGG" id="aba:Acid345_0173"/>
<protein>
    <submittedName>
        <fullName evidence="2">Uncharacterized protein</fullName>
    </submittedName>
</protein>
<feature type="transmembrane region" description="Helical" evidence="1">
    <location>
        <begin position="181"/>
        <end position="206"/>
    </location>
</feature>
<keyword evidence="1" id="KW-1133">Transmembrane helix</keyword>
<keyword evidence="1" id="KW-0812">Transmembrane</keyword>
<gene>
    <name evidence="2" type="ordered locus">Acid345_0173</name>
</gene>
<reference evidence="2 3" key="1">
    <citation type="journal article" date="2009" name="Appl. Environ. Microbiol.">
        <title>Three genomes from the phylum Acidobacteria provide insight into the lifestyles of these microorganisms in soils.</title>
        <authorList>
            <person name="Ward N.L."/>
            <person name="Challacombe J.F."/>
            <person name="Janssen P.H."/>
            <person name="Henrissat B."/>
            <person name="Coutinho P.M."/>
            <person name="Wu M."/>
            <person name="Xie G."/>
            <person name="Haft D.H."/>
            <person name="Sait M."/>
            <person name="Badger J."/>
            <person name="Barabote R.D."/>
            <person name="Bradley B."/>
            <person name="Brettin T.S."/>
            <person name="Brinkac L.M."/>
            <person name="Bruce D."/>
            <person name="Creasy T."/>
            <person name="Daugherty S.C."/>
            <person name="Davidsen T.M."/>
            <person name="DeBoy R.T."/>
            <person name="Detter J.C."/>
            <person name="Dodson R.J."/>
            <person name="Durkin A.S."/>
            <person name="Ganapathy A."/>
            <person name="Gwinn-Giglio M."/>
            <person name="Han C.S."/>
            <person name="Khouri H."/>
            <person name="Kiss H."/>
            <person name="Kothari S.P."/>
            <person name="Madupu R."/>
            <person name="Nelson K.E."/>
            <person name="Nelson W.C."/>
            <person name="Paulsen I."/>
            <person name="Penn K."/>
            <person name="Ren Q."/>
            <person name="Rosovitz M.J."/>
            <person name="Selengut J.D."/>
            <person name="Shrivastava S."/>
            <person name="Sullivan S.A."/>
            <person name="Tapia R."/>
            <person name="Thompson L.S."/>
            <person name="Watkins K.L."/>
            <person name="Yang Q."/>
            <person name="Yu C."/>
            <person name="Zafar N."/>
            <person name="Zhou L."/>
            <person name="Kuske C.R."/>
        </authorList>
    </citation>
    <scope>NUCLEOTIDE SEQUENCE [LARGE SCALE GENOMIC DNA]</scope>
    <source>
        <strain evidence="2 3">Ellin345</strain>
    </source>
</reference>
<dbReference type="EMBL" id="CP000360">
    <property type="protein sequence ID" value="ABF39178.1"/>
    <property type="molecule type" value="Genomic_DNA"/>
</dbReference>
<accession>Q1IVC2</accession>
<feature type="transmembrane region" description="Helical" evidence="1">
    <location>
        <begin position="113"/>
        <end position="132"/>
    </location>
</feature>
<feature type="transmembrane region" description="Helical" evidence="1">
    <location>
        <begin position="153"/>
        <end position="175"/>
    </location>
</feature>
<organism evidence="2 3">
    <name type="scientific">Koribacter versatilis (strain Ellin345)</name>
    <dbReference type="NCBI Taxonomy" id="204669"/>
    <lineage>
        <taxon>Bacteria</taxon>
        <taxon>Pseudomonadati</taxon>
        <taxon>Acidobacteriota</taxon>
        <taxon>Terriglobia</taxon>
        <taxon>Terriglobales</taxon>
        <taxon>Candidatus Korobacteraceae</taxon>
        <taxon>Candidatus Korobacter</taxon>
    </lineage>
</organism>
<dbReference type="eggNOG" id="ENOG5033UQ5">
    <property type="taxonomic scope" value="Bacteria"/>
</dbReference>
<keyword evidence="1" id="KW-0472">Membrane</keyword>
<dbReference type="STRING" id="204669.Acid345_0173"/>
<proteinExistence type="predicted"/>
<evidence type="ECO:0000313" key="2">
    <source>
        <dbReference type="EMBL" id="ABF39178.1"/>
    </source>
</evidence>
<evidence type="ECO:0000313" key="3">
    <source>
        <dbReference type="Proteomes" id="UP000002432"/>
    </source>
</evidence>
<feature type="transmembrane region" description="Helical" evidence="1">
    <location>
        <begin position="218"/>
        <end position="239"/>
    </location>
</feature>
<dbReference type="RefSeq" id="WP_011520980.1">
    <property type="nucleotide sequence ID" value="NC_008009.1"/>
</dbReference>
<feature type="transmembrane region" description="Helical" evidence="1">
    <location>
        <begin position="46"/>
        <end position="75"/>
    </location>
</feature>
<dbReference type="HOGENOM" id="CLU_1123388_0_0_0"/>
<dbReference type="AlphaFoldDB" id="Q1IVC2"/>